<proteinExistence type="predicted"/>
<feature type="compositionally biased region" description="Low complexity" evidence="3">
    <location>
        <begin position="21"/>
        <end position="33"/>
    </location>
</feature>
<dbReference type="PANTHER" id="PTHR45947:SF3">
    <property type="entry name" value="SULFOQUINOVOSYL TRANSFERASE SQD2"/>
    <property type="match status" value="1"/>
</dbReference>
<dbReference type="InterPro" id="IPR028098">
    <property type="entry name" value="Glyco_trans_4-like_N"/>
</dbReference>
<accession>A0A1G7VGJ7</accession>
<keyword evidence="7" id="KW-1185">Reference proteome</keyword>
<keyword evidence="2 6" id="KW-0808">Transferase</keyword>
<feature type="domain" description="Glycosyl transferase family 1" evidence="4">
    <location>
        <begin position="285"/>
        <end position="440"/>
    </location>
</feature>
<evidence type="ECO:0000256" key="3">
    <source>
        <dbReference type="SAM" id="MobiDB-lite"/>
    </source>
</evidence>
<dbReference type="Pfam" id="PF00534">
    <property type="entry name" value="Glycos_transf_1"/>
    <property type="match status" value="1"/>
</dbReference>
<dbReference type="PANTHER" id="PTHR45947">
    <property type="entry name" value="SULFOQUINOVOSYL TRANSFERASE SQD2"/>
    <property type="match status" value="1"/>
</dbReference>
<dbReference type="InterPro" id="IPR050194">
    <property type="entry name" value="Glycosyltransferase_grp1"/>
</dbReference>
<evidence type="ECO:0000256" key="1">
    <source>
        <dbReference type="ARBA" id="ARBA00022676"/>
    </source>
</evidence>
<dbReference type="InterPro" id="IPR001296">
    <property type="entry name" value="Glyco_trans_1"/>
</dbReference>
<gene>
    <name evidence="6" type="ORF">SAMN05421505_105262</name>
</gene>
<dbReference type="RefSeq" id="WP_245690873.1">
    <property type="nucleotide sequence ID" value="NZ_FNCN01000005.1"/>
</dbReference>
<dbReference type="EMBL" id="FNCN01000005">
    <property type="protein sequence ID" value="SDG58864.1"/>
    <property type="molecule type" value="Genomic_DNA"/>
</dbReference>
<dbReference type="SUPFAM" id="SSF53756">
    <property type="entry name" value="UDP-Glycosyltransferase/glycogen phosphorylase"/>
    <property type="match status" value="1"/>
</dbReference>
<dbReference type="Pfam" id="PF13439">
    <property type="entry name" value="Glyco_transf_4"/>
    <property type="match status" value="1"/>
</dbReference>
<keyword evidence="1" id="KW-0328">Glycosyltransferase</keyword>
<sequence>MVMPFADAPATIRNAMMTRRAASTADAPPSEPAAAEDLDTSDPGPAGPAPRNSVTAAPDFRQAVPQQGSHMTSATPVRRRRVLIAADTYPPDVNGVAHYAHRLAAGLAARGNEVHVVCQSADGPGRVEMLDGVVVYRLRSAPVLVSPGTRVALPVRLDRLVAGLAPDVVHVHSHLVVGRAAISAARRRGVPVVVTGHVAPDELLRSAPLPRAVRARLRAWAWRDLTRVFERADLVTAPVADPRDLPSERIFGPRVEAVSSGVDLARFRPQVEPQAWARNRFGLPDRDTVLFVGRLRDDKRVDELIRALPHVLKVTDAQLAIVGSGRPRGALERLAERLGVEDRVRFLGFVPDRSMPYVYAAANVFAMPRSSGLRHLATLEAMASGLPVVAADTPGLSHLVADAQNGHLYRPGETRALGRHIAELLGDPASLAAMGARSRDMAATRGDQLSLLRFEEIYEEVDR</sequence>
<reference evidence="6 7" key="1">
    <citation type="submission" date="2016-10" db="EMBL/GenBank/DDBJ databases">
        <authorList>
            <person name="de Groot N.N."/>
        </authorList>
    </citation>
    <scope>NUCLEOTIDE SEQUENCE [LARGE SCALE GENOMIC DNA]</scope>
    <source>
        <strain evidence="6 7">CPCC 201354</strain>
    </source>
</reference>
<evidence type="ECO:0000259" key="5">
    <source>
        <dbReference type="Pfam" id="PF13439"/>
    </source>
</evidence>
<feature type="domain" description="Glycosyltransferase subfamily 4-like N-terminal" evidence="5">
    <location>
        <begin position="93"/>
        <end position="266"/>
    </location>
</feature>
<protein>
    <submittedName>
        <fullName evidence="6">Glycosyltransferase involved in cell wall bisynthesis</fullName>
    </submittedName>
</protein>
<dbReference type="GO" id="GO:0016757">
    <property type="term" value="F:glycosyltransferase activity"/>
    <property type="evidence" value="ECO:0007669"/>
    <property type="project" value="UniProtKB-KW"/>
</dbReference>
<dbReference type="AlphaFoldDB" id="A0A1G7VGJ7"/>
<name>A0A1G7VGJ7_9ACTN</name>
<evidence type="ECO:0000313" key="7">
    <source>
        <dbReference type="Proteomes" id="UP000198923"/>
    </source>
</evidence>
<dbReference type="Proteomes" id="UP000198923">
    <property type="component" value="Unassembled WGS sequence"/>
</dbReference>
<organism evidence="6 7">
    <name type="scientific">Sinosporangium album</name>
    <dbReference type="NCBI Taxonomy" id="504805"/>
    <lineage>
        <taxon>Bacteria</taxon>
        <taxon>Bacillati</taxon>
        <taxon>Actinomycetota</taxon>
        <taxon>Actinomycetes</taxon>
        <taxon>Streptosporangiales</taxon>
        <taxon>Streptosporangiaceae</taxon>
        <taxon>Sinosporangium</taxon>
    </lineage>
</organism>
<dbReference type="Gene3D" id="3.40.50.2000">
    <property type="entry name" value="Glycogen Phosphorylase B"/>
    <property type="match status" value="2"/>
</dbReference>
<dbReference type="STRING" id="504805.SAMN05421505_105262"/>
<dbReference type="GO" id="GO:1901137">
    <property type="term" value="P:carbohydrate derivative biosynthetic process"/>
    <property type="evidence" value="ECO:0007669"/>
    <property type="project" value="UniProtKB-ARBA"/>
</dbReference>
<feature type="region of interest" description="Disordered" evidence="3">
    <location>
        <begin position="19"/>
        <end position="55"/>
    </location>
</feature>
<evidence type="ECO:0000256" key="2">
    <source>
        <dbReference type="ARBA" id="ARBA00022679"/>
    </source>
</evidence>
<evidence type="ECO:0000313" key="6">
    <source>
        <dbReference type="EMBL" id="SDG58864.1"/>
    </source>
</evidence>
<evidence type="ECO:0000259" key="4">
    <source>
        <dbReference type="Pfam" id="PF00534"/>
    </source>
</evidence>